<feature type="region of interest" description="Disordered" evidence="1">
    <location>
        <begin position="1"/>
        <end position="27"/>
    </location>
</feature>
<protein>
    <submittedName>
        <fullName evidence="2">Uncharacterized protein</fullName>
    </submittedName>
</protein>
<accession>A0AAV6RH82</accession>
<keyword evidence="3" id="KW-1185">Reference proteome</keyword>
<name>A0AAV6RH82_SOLSE</name>
<evidence type="ECO:0000313" key="3">
    <source>
        <dbReference type="Proteomes" id="UP000693946"/>
    </source>
</evidence>
<evidence type="ECO:0000256" key="1">
    <source>
        <dbReference type="SAM" id="MobiDB-lite"/>
    </source>
</evidence>
<evidence type="ECO:0000313" key="2">
    <source>
        <dbReference type="EMBL" id="KAG7503854.1"/>
    </source>
</evidence>
<feature type="compositionally biased region" description="Basic and acidic residues" evidence="1">
    <location>
        <begin position="160"/>
        <end position="170"/>
    </location>
</feature>
<dbReference type="AlphaFoldDB" id="A0AAV6RH82"/>
<feature type="region of interest" description="Disordered" evidence="1">
    <location>
        <begin position="128"/>
        <end position="170"/>
    </location>
</feature>
<proteinExistence type="predicted"/>
<gene>
    <name evidence="2" type="ORF">JOB18_046151</name>
</gene>
<dbReference type="Proteomes" id="UP000693946">
    <property type="component" value="Linkage Group LG2"/>
</dbReference>
<comment type="caution">
    <text evidence="2">The sequence shown here is derived from an EMBL/GenBank/DDBJ whole genome shotgun (WGS) entry which is preliminary data.</text>
</comment>
<sequence length="170" mass="18661">MRLFPPVPIASHHQEHHRRLRRDCDSEEQRSPSRLVFMASLGRATCSNRVITTTRTHAGAAAAVGYISQRPSQTSTRAVSLVLKYQESLGNMLNRKKLGRMSSDLRYLVPSSGCCTKAHQFSQCNDTQVSPGSEYTVDADSVSVPGERLKPVSGDGSCGDPRERMLGTVK</sequence>
<reference evidence="2 3" key="1">
    <citation type="journal article" date="2021" name="Sci. Rep.">
        <title>Chromosome anchoring in Senegalese sole (Solea senegalensis) reveals sex-associated markers and genome rearrangements in flatfish.</title>
        <authorList>
            <person name="Guerrero-Cozar I."/>
            <person name="Gomez-Garrido J."/>
            <person name="Berbel C."/>
            <person name="Martinez-Blanch J.F."/>
            <person name="Alioto T."/>
            <person name="Claros M.G."/>
            <person name="Gagnaire P.A."/>
            <person name="Manchado M."/>
        </authorList>
    </citation>
    <scope>NUCLEOTIDE SEQUENCE [LARGE SCALE GENOMIC DNA]</scope>
    <source>
        <strain evidence="2">Sse05_10M</strain>
    </source>
</reference>
<organism evidence="2 3">
    <name type="scientific">Solea senegalensis</name>
    <name type="common">Senegalese sole</name>
    <dbReference type="NCBI Taxonomy" id="28829"/>
    <lineage>
        <taxon>Eukaryota</taxon>
        <taxon>Metazoa</taxon>
        <taxon>Chordata</taxon>
        <taxon>Craniata</taxon>
        <taxon>Vertebrata</taxon>
        <taxon>Euteleostomi</taxon>
        <taxon>Actinopterygii</taxon>
        <taxon>Neopterygii</taxon>
        <taxon>Teleostei</taxon>
        <taxon>Neoteleostei</taxon>
        <taxon>Acanthomorphata</taxon>
        <taxon>Carangaria</taxon>
        <taxon>Pleuronectiformes</taxon>
        <taxon>Pleuronectoidei</taxon>
        <taxon>Soleidae</taxon>
        <taxon>Solea</taxon>
    </lineage>
</organism>
<dbReference type="EMBL" id="JAGKHQ010000012">
    <property type="protein sequence ID" value="KAG7503854.1"/>
    <property type="molecule type" value="Genomic_DNA"/>
</dbReference>